<gene>
    <name evidence="1" type="ORF">HPB50_021424</name>
</gene>
<organism evidence="1 2">
    <name type="scientific">Hyalomma asiaticum</name>
    <name type="common">Tick</name>
    <dbReference type="NCBI Taxonomy" id="266040"/>
    <lineage>
        <taxon>Eukaryota</taxon>
        <taxon>Metazoa</taxon>
        <taxon>Ecdysozoa</taxon>
        <taxon>Arthropoda</taxon>
        <taxon>Chelicerata</taxon>
        <taxon>Arachnida</taxon>
        <taxon>Acari</taxon>
        <taxon>Parasitiformes</taxon>
        <taxon>Ixodida</taxon>
        <taxon>Ixodoidea</taxon>
        <taxon>Ixodidae</taxon>
        <taxon>Hyalomminae</taxon>
        <taxon>Hyalomma</taxon>
    </lineage>
</organism>
<evidence type="ECO:0000313" key="1">
    <source>
        <dbReference type="EMBL" id="KAH6939750.1"/>
    </source>
</evidence>
<dbReference type="EMBL" id="CM023482">
    <property type="protein sequence ID" value="KAH6939750.1"/>
    <property type="molecule type" value="Genomic_DNA"/>
</dbReference>
<sequence length="310" mass="34594">MSWTKSLTIIPKSLDIGKVEAYRTSKSAGNRNELRSHKFVAESYFQCSTIETRADTTNFQVIFGGKLQNLVKILHQSTGEVQRNTAIPPFQRWARFSGASIHNLELPRRSALVCLAGRSAGLRRPPPDCPGAWKEKIWTGTTLPTTQDGAKFAEETPSKFPKGQQARRDQCQETPQRRRARLGTASGKVDEPFVKLSRQVGYLIYQQKTTNRQGFHGGFLEDGEATSSYMQALKTSAGRSPLHGWKSASRPAFLTIIREVGEARETLDSAQCFQPKWYSLNQRGCNPGHRRTRSLADRPKSSPRNDVGAG</sequence>
<comment type="caution">
    <text evidence="1">The sequence shown here is derived from an EMBL/GenBank/DDBJ whole genome shotgun (WGS) entry which is preliminary data.</text>
</comment>
<keyword evidence="2" id="KW-1185">Reference proteome</keyword>
<proteinExistence type="predicted"/>
<dbReference type="Proteomes" id="UP000821845">
    <property type="component" value="Chromosome 2"/>
</dbReference>
<protein>
    <submittedName>
        <fullName evidence="1">Uncharacterized protein</fullName>
    </submittedName>
</protein>
<reference evidence="1" key="1">
    <citation type="submission" date="2020-05" db="EMBL/GenBank/DDBJ databases">
        <title>Large-scale comparative analyses of tick genomes elucidate their genetic diversity and vector capacities.</title>
        <authorList>
            <person name="Jia N."/>
            <person name="Wang J."/>
            <person name="Shi W."/>
            <person name="Du L."/>
            <person name="Sun Y."/>
            <person name="Zhan W."/>
            <person name="Jiang J."/>
            <person name="Wang Q."/>
            <person name="Zhang B."/>
            <person name="Ji P."/>
            <person name="Sakyi L.B."/>
            <person name="Cui X."/>
            <person name="Yuan T."/>
            <person name="Jiang B."/>
            <person name="Yang W."/>
            <person name="Lam T.T.-Y."/>
            <person name="Chang Q."/>
            <person name="Ding S."/>
            <person name="Wang X."/>
            <person name="Zhu J."/>
            <person name="Ruan X."/>
            <person name="Zhao L."/>
            <person name="Wei J."/>
            <person name="Que T."/>
            <person name="Du C."/>
            <person name="Cheng J."/>
            <person name="Dai P."/>
            <person name="Han X."/>
            <person name="Huang E."/>
            <person name="Gao Y."/>
            <person name="Liu J."/>
            <person name="Shao H."/>
            <person name="Ye R."/>
            <person name="Li L."/>
            <person name="Wei W."/>
            <person name="Wang X."/>
            <person name="Wang C."/>
            <person name="Yang T."/>
            <person name="Huo Q."/>
            <person name="Li W."/>
            <person name="Guo W."/>
            <person name="Chen H."/>
            <person name="Zhou L."/>
            <person name="Ni X."/>
            <person name="Tian J."/>
            <person name="Zhou Y."/>
            <person name="Sheng Y."/>
            <person name="Liu T."/>
            <person name="Pan Y."/>
            <person name="Xia L."/>
            <person name="Li J."/>
            <person name="Zhao F."/>
            <person name="Cao W."/>
        </authorList>
    </citation>
    <scope>NUCLEOTIDE SEQUENCE</scope>
    <source>
        <strain evidence="1">Hyas-2018</strain>
    </source>
</reference>
<accession>A0ACB7SYR6</accession>
<name>A0ACB7SYR6_HYAAI</name>
<evidence type="ECO:0000313" key="2">
    <source>
        <dbReference type="Proteomes" id="UP000821845"/>
    </source>
</evidence>